<evidence type="ECO:0000259" key="3">
    <source>
        <dbReference type="Pfam" id="PF26256"/>
    </source>
</evidence>
<reference evidence="5" key="1">
    <citation type="submission" date="2016-10" db="EMBL/GenBank/DDBJ databases">
        <authorList>
            <person name="Varghese N."/>
            <person name="Submissions S."/>
        </authorList>
    </citation>
    <scope>NUCLEOTIDE SEQUENCE [LARGE SCALE GENOMIC DNA]</scope>
    <source>
        <strain evidence="5">DSM 24767</strain>
    </source>
</reference>
<evidence type="ECO:0000256" key="2">
    <source>
        <dbReference type="SAM" id="Phobius"/>
    </source>
</evidence>
<dbReference type="OrthoDB" id="307104at2157"/>
<gene>
    <name evidence="4" type="ORF">SAMN04489842_3437</name>
</gene>
<sequence length="112" mass="12056">MTDTTPPAETTESTTESFTDAEQLPDEPPEPIDEDGGVALEPTRVRRYLAWGGLAVCSLLALVATVQFYGSVTSAIDLWVADRYQPLMQAAFNLVVLLGSLVGISLVVRELS</sequence>
<evidence type="ECO:0000256" key="1">
    <source>
        <dbReference type="SAM" id="MobiDB-lite"/>
    </source>
</evidence>
<keyword evidence="2" id="KW-1133">Transmembrane helix</keyword>
<keyword evidence="2" id="KW-0472">Membrane</keyword>
<feature type="compositionally biased region" description="Low complexity" evidence="1">
    <location>
        <begin position="1"/>
        <end position="22"/>
    </location>
</feature>
<proteinExistence type="predicted"/>
<dbReference type="EMBL" id="FNLC01000004">
    <property type="protein sequence ID" value="SDR35473.1"/>
    <property type="molecule type" value="Genomic_DNA"/>
</dbReference>
<protein>
    <recommendedName>
        <fullName evidence="3">DUF8060 domain-containing protein</fullName>
    </recommendedName>
</protein>
<evidence type="ECO:0000313" key="5">
    <source>
        <dbReference type="Proteomes" id="UP000198848"/>
    </source>
</evidence>
<keyword evidence="5" id="KW-1185">Reference proteome</keyword>
<accession>A0A1H1ICP8</accession>
<feature type="compositionally biased region" description="Acidic residues" evidence="1">
    <location>
        <begin position="23"/>
        <end position="36"/>
    </location>
</feature>
<feature type="domain" description="DUF8060" evidence="3">
    <location>
        <begin position="3"/>
        <end position="111"/>
    </location>
</feature>
<feature type="transmembrane region" description="Helical" evidence="2">
    <location>
        <begin position="48"/>
        <end position="70"/>
    </location>
</feature>
<evidence type="ECO:0000313" key="4">
    <source>
        <dbReference type="EMBL" id="SDR35473.1"/>
    </source>
</evidence>
<dbReference type="Proteomes" id="UP000198848">
    <property type="component" value="Unassembled WGS sequence"/>
</dbReference>
<dbReference type="RefSeq" id="WP_090384487.1">
    <property type="nucleotide sequence ID" value="NZ_FNLC01000004.1"/>
</dbReference>
<organism evidence="4 5">
    <name type="scientific">Natronobacterium texcoconense</name>
    <dbReference type="NCBI Taxonomy" id="1095778"/>
    <lineage>
        <taxon>Archaea</taxon>
        <taxon>Methanobacteriati</taxon>
        <taxon>Methanobacteriota</taxon>
        <taxon>Stenosarchaea group</taxon>
        <taxon>Halobacteria</taxon>
        <taxon>Halobacteriales</taxon>
        <taxon>Natrialbaceae</taxon>
        <taxon>Natronobacterium</taxon>
    </lineage>
</organism>
<dbReference type="AlphaFoldDB" id="A0A1H1ICP8"/>
<feature type="transmembrane region" description="Helical" evidence="2">
    <location>
        <begin position="90"/>
        <end position="108"/>
    </location>
</feature>
<feature type="region of interest" description="Disordered" evidence="1">
    <location>
        <begin position="1"/>
        <end position="38"/>
    </location>
</feature>
<dbReference type="STRING" id="1095778.SAMN04489842_3437"/>
<name>A0A1H1ICP8_NATTX</name>
<keyword evidence="2" id="KW-0812">Transmembrane</keyword>
<dbReference type="InterPro" id="IPR058373">
    <property type="entry name" value="DUF8060"/>
</dbReference>
<dbReference type="Pfam" id="PF26256">
    <property type="entry name" value="DUF8060"/>
    <property type="match status" value="1"/>
</dbReference>